<comment type="caution">
    <text evidence="1">The sequence shown here is derived from an EMBL/GenBank/DDBJ whole genome shotgun (WGS) entry which is preliminary data.</text>
</comment>
<gene>
    <name evidence="1" type="ORF">LI90_2039</name>
</gene>
<sequence length="40" mass="4068">MIDPAGGEVSRVLRVPTLLNAGGYLAVAEPAGWTGDTVGR</sequence>
<evidence type="ECO:0000313" key="1">
    <source>
        <dbReference type="EMBL" id="KWX01011.1"/>
    </source>
</evidence>
<name>A0A132MT38_9ACTN</name>
<dbReference type="RefSeq" id="WP_269148604.1">
    <property type="nucleotide sequence ID" value="NZ_JYIJ01000014.1"/>
</dbReference>
<dbReference type="PATRIC" id="fig|1469144.10.peg.2211"/>
<organism evidence="1 2">
    <name type="scientific">Carbonactinospora thermoautotrophica</name>
    <dbReference type="NCBI Taxonomy" id="1469144"/>
    <lineage>
        <taxon>Bacteria</taxon>
        <taxon>Bacillati</taxon>
        <taxon>Actinomycetota</taxon>
        <taxon>Actinomycetes</taxon>
        <taxon>Kitasatosporales</taxon>
        <taxon>Carbonactinosporaceae</taxon>
        <taxon>Carbonactinospora</taxon>
    </lineage>
</organism>
<evidence type="ECO:0000313" key="2">
    <source>
        <dbReference type="Proteomes" id="UP000070188"/>
    </source>
</evidence>
<keyword evidence="2" id="KW-1185">Reference proteome</keyword>
<reference evidence="2" key="1">
    <citation type="submission" date="2015-04" db="EMBL/GenBank/DDBJ databases">
        <title>Physiological reanalysis, assessment of diazotrophy, and genome sequences of multiple isolates of Streptomyces thermoautotrophicus.</title>
        <authorList>
            <person name="MacKellar D.C."/>
            <person name="Lieber L."/>
            <person name="Norman J."/>
            <person name="Bolger A."/>
            <person name="Tobin C."/>
            <person name="Murray J.W."/>
            <person name="Chang R."/>
            <person name="Ford T."/>
            <person name="Nguyen P.Q."/>
            <person name="Woodward J."/>
            <person name="Permingeat H."/>
            <person name="Joshi N.S."/>
            <person name="Silver P.A."/>
            <person name="Usadel B."/>
            <person name="Rutherford A.W."/>
            <person name="Friesen M."/>
            <person name="Prell J."/>
        </authorList>
    </citation>
    <scope>NUCLEOTIDE SEQUENCE [LARGE SCALE GENOMIC DNA]</scope>
    <source>
        <strain evidence="2">H1</strain>
    </source>
</reference>
<dbReference type="AlphaFoldDB" id="A0A132MT38"/>
<proteinExistence type="predicted"/>
<accession>A0A132MT38</accession>
<protein>
    <submittedName>
        <fullName evidence="1">Uncharacterized protein</fullName>
    </submittedName>
</protein>
<dbReference type="EMBL" id="LAXD01000001">
    <property type="protein sequence ID" value="KWX01011.1"/>
    <property type="molecule type" value="Genomic_DNA"/>
</dbReference>
<dbReference type="Proteomes" id="UP000070188">
    <property type="component" value="Unassembled WGS sequence"/>
</dbReference>